<gene>
    <name evidence="2" type="ORF">C7H73_02090</name>
</gene>
<feature type="compositionally biased region" description="Low complexity" evidence="1">
    <location>
        <begin position="1"/>
        <end position="20"/>
    </location>
</feature>
<protein>
    <submittedName>
        <fullName evidence="2">Uncharacterized protein</fullName>
    </submittedName>
</protein>
<reference evidence="3" key="1">
    <citation type="submission" date="2018-03" db="EMBL/GenBank/DDBJ databases">
        <title>Genome sequencing of Melaminivora sp. strain SC2-7.</title>
        <authorList>
            <person name="Kim S.-J."/>
            <person name="Heo J."/>
            <person name="Ahn J.-H."/>
            <person name="Kwon S.-W."/>
        </authorList>
    </citation>
    <scope>NUCLEOTIDE SEQUENCE [LARGE SCALE GENOMIC DNA]</scope>
    <source>
        <strain evidence="3">SC2-7</strain>
    </source>
</reference>
<dbReference type="EMBL" id="CP027792">
    <property type="protein sequence ID" value="AVP56585.1"/>
    <property type="molecule type" value="Genomic_DNA"/>
</dbReference>
<evidence type="ECO:0000313" key="2">
    <source>
        <dbReference type="EMBL" id="AVP56585.1"/>
    </source>
</evidence>
<feature type="region of interest" description="Disordered" evidence="1">
    <location>
        <begin position="72"/>
        <end position="93"/>
    </location>
</feature>
<name>A0A2P1NHR7_9BURK</name>
<dbReference type="AlphaFoldDB" id="A0A2P1NHR7"/>
<accession>A0A2P1NHR7</accession>
<feature type="region of interest" description="Disordered" evidence="1">
    <location>
        <begin position="1"/>
        <end position="22"/>
    </location>
</feature>
<organism evidence="2 3">
    <name type="scientific">Pulveribacter suum</name>
    <dbReference type="NCBI Taxonomy" id="2116657"/>
    <lineage>
        <taxon>Bacteria</taxon>
        <taxon>Pseudomonadati</taxon>
        <taxon>Pseudomonadota</taxon>
        <taxon>Betaproteobacteria</taxon>
        <taxon>Burkholderiales</taxon>
        <taxon>Comamonadaceae</taxon>
        <taxon>Pulveribacter</taxon>
    </lineage>
</organism>
<dbReference type="KEGG" id="melm:C7H73_02090"/>
<evidence type="ECO:0000313" key="3">
    <source>
        <dbReference type="Proteomes" id="UP000241829"/>
    </source>
</evidence>
<evidence type="ECO:0000256" key="1">
    <source>
        <dbReference type="SAM" id="MobiDB-lite"/>
    </source>
</evidence>
<dbReference type="Proteomes" id="UP000241829">
    <property type="component" value="Chromosome"/>
</dbReference>
<proteinExistence type="predicted"/>
<sequence>MPAEPRAAKPAPAAATASDASRVQIDTDQGLFWFQPRLCTVGRDADSGAVSYNIEGAGQSPDGLPVYVTVEDEDSDPGHSPELRINVGTDQPRKTPEVVWSANAAAAASLQVPATRVVVQGKQVTLEGAVFTRNGSDRLVVRAPIRVDCSQPPRR</sequence>
<keyword evidence="3" id="KW-1185">Reference proteome</keyword>